<organism evidence="7 8">
    <name type="scientific">Fusarium coffeatum</name>
    <dbReference type="NCBI Taxonomy" id="231269"/>
    <lineage>
        <taxon>Eukaryota</taxon>
        <taxon>Fungi</taxon>
        <taxon>Dikarya</taxon>
        <taxon>Ascomycota</taxon>
        <taxon>Pezizomycotina</taxon>
        <taxon>Sordariomycetes</taxon>
        <taxon>Hypocreomycetidae</taxon>
        <taxon>Hypocreales</taxon>
        <taxon>Nectriaceae</taxon>
        <taxon>Fusarium</taxon>
        <taxon>Fusarium incarnatum-equiseti species complex</taxon>
    </lineage>
</organism>
<protein>
    <submittedName>
        <fullName evidence="7">Uncharacterized protein</fullName>
    </submittedName>
</protein>
<dbReference type="Pfam" id="PF12796">
    <property type="entry name" value="Ank_2"/>
    <property type="match status" value="4"/>
</dbReference>
<name>A0A366SAX6_9HYPO</name>
<feature type="repeat" description="ANK" evidence="3">
    <location>
        <begin position="1038"/>
        <end position="1070"/>
    </location>
</feature>
<proteinExistence type="predicted"/>
<dbReference type="Gene3D" id="3.90.180.10">
    <property type="entry name" value="Medium-chain alcohol dehydrogenases, catalytic domain"/>
    <property type="match status" value="1"/>
</dbReference>
<feature type="repeat" description="ANK" evidence="3">
    <location>
        <begin position="881"/>
        <end position="913"/>
    </location>
</feature>
<dbReference type="InterPro" id="IPR036770">
    <property type="entry name" value="Ankyrin_rpt-contain_sf"/>
</dbReference>
<dbReference type="InterPro" id="IPR002110">
    <property type="entry name" value="Ankyrin_rpt"/>
</dbReference>
<dbReference type="Gene3D" id="1.25.40.20">
    <property type="entry name" value="Ankyrin repeat-containing domain"/>
    <property type="match status" value="5"/>
</dbReference>
<dbReference type="RefSeq" id="XP_031021040.1">
    <property type="nucleotide sequence ID" value="XM_031154894.1"/>
</dbReference>
<feature type="repeat" description="ANK" evidence="3">
    <location>
        <begin position="1104"/>
        <end position="1140"/>
    </location>
</feature>
<dbReference type="Pfam" id="PF24883">
    <property type="entry name" value="NPHP3_N"/>
    <property type="match status" value="1"/>
</dbReference>
<dbReference type="Pfam" id="PF14479">
    <property type="entry name" value="HeLo"/>
    <property type="match status" value="1"/>
</dbReference>
<dbReference type="PROSITE" id="PS50088">
    <property type="entry name" value="ANK_REPEAT"/>
    <property type="match status" value="9"/>
</dbReference>
<dbReference type="Gene3D" id="3.40.50.720">
    <property type="entry name" value="NAD(P)-binding Rossmann-like Domain"/>
    <property type="match status" value="1"/>
</dbReference>
<keyword evidence="1" id="KW-0677">Repeat</keyword>
<keyword evidence="4" id="KW-0175">Coiled coil</keyword>
<evidence type="ECO:0000313" key="8">
    <source>
        <dbReference type="Proteomes" id="UP000253153"/>
    </source>
</evidence>
<dbReference type="SMART" id="SM00195">
    <property type="entry name" value="DSPc"/>
    <property type="match status" value="1"/>
</dbReference>
<dbReference type="GO" id="GO:0140096">
    <property type="term" value="F:catalytic activity, acting on a protein"/>
    <property type="evidence" value="ECO:0007669"/>
    <property type="project" value="UniProtKB-ARBA"/>
</dbReference>
<reference evidence="7 8" key="1">
    <citation type="submission" date="2018-06" db="EMBL/GenBank/DDBJ databases">
        <title>Fusarium incarnatum-equiseti species complex species 28.</title>
        <authorList>
            <person name="Gardiner D.M."/>
        </authorList>
    </citation>
    <scope>NUCLEOTIDE SEQUENCE [LARGE SCALE GENOMIC DNA]</scope>
    <source>
        <strain evidence="7 8">FIESC_28</strain>
    </source>
</reference>
<evidence type="ECO:0000256" key="1">
    <source>
        <dbReference type="ARBA" id="ARBA00022737"/>
    </source>
</evidence>
<feature type="repeat" description="ANK" evidence="3">
    <location>
        <begin position="783"/>
        <end position="815"/>
    </location>
</feature>
<dbReference type="PROSITE" id="PS50056">
    <property type="entry name" value="TYR_PHOSPHATASE_2"/>
    <property type="match status" value="1"/>
</dbReference>
<feature type="domain" description="Tyrosine specific protein phosphatases" evidence="5">
    <location>
        <begin position="1396"/>
        <end position="1483"/>
    </location>
</feature>
<dbReference type="SMART" id="SM00248">
    <property type="entry name" value="ANK"/>
    <property type="match status" value="13"/>
</dbReference>
<feature type="repeat" description="ANK" evidence="3">
    <location>
        <begin position="948"/>
        <end position="980"/>
    </location>
</feature>
<dbReference type="OrthoDB" id="539213at2759"/>
<dbReference type="InterPro" id="IPR027417">
    <property type="entry name" value="P-loop_NTPase"/>
</dbReference>
<feature type="repeat" description="ANK" evidence="3">
    <location>
        <begin position="816"/>
        <end position="848"/>
    </location>
</feature>
<dbReference type="SUPFAM" id="SSF48403">
    <property type="entry name" value="Ankyrin repeat"/>
    <property type="match status" value="2"/>
</dbReference>
<dbReference type="InterPro" id="IPR029021">
    <property type="entry name" value="Prot-tyrosine_phosphatase-like"/>
</dbReference>
<keyword evidence="8" id="KW-1185">Reference proteome</keyword>
<dbReference type="Gene3D" id="3.90.190.10">
    <property type="entry name" value="Protein tyrosine phosphatase superfamily"/>
    <property type="match status" value="1"/>
</dbReference>
<dbReference type="Proteomes" id="UP000253153">
    <property type="component" value="Unassembled WGS sequence"/>
</dbReference>
<feature type="repeat" description="ANK" evidence="3">
    <location>
        <begin position="849"/>
        <end position="875"/>
    </location>
</feature>
<evidence type="ECO:0000259" key="6">
    <source>
        <dbReference type="PROSITE" id="PS50837"/>
    </source>
</evidence>
<evidence type="ECO:0000256" key="4">
    <source>
        <dbReference type="SAM" id="Coils"/>
    </source>
</evidence>
<dbReference type="InterPro" id="IPR020422">
    <property type="entry name" value="TYR_PHOSPHATASE_DUAL_dom"/>
</dbReference>
<accession>A0A366SAX6</accession>
<dbReference type="InterPro" id="IPR029498">
    <property type="entry name" value="HeLo_dom"/>
</dbReference>
<dbReference type="InterPro" id="IPR056884">
    <property type="entry name" value="NPHP3-like_N"/>
</dbReference>
<dbReference type="EMBL" id="QKXC01000020">
    <property type="protein sequence ID" value="RBR26449.1"/>
    <property type="molecule type" value="Genomic_DNA"/>
</dbReference>
<sequence length="1738" mass="193823">MEPVGLAIGVVGLAGLFSTCLHALQRLDSYKTVGRDSRQLDAQLSATIHLFERWGEGVGISQGKLSKAHHPDLDDPRTFLVIQRLLGSINEFLQTSNNVDHRSLDFSIRDPGPEKVSRWEKTAWALRGKLKQTNQVQALATLVADLYNVVPPTNVPSDEQNEPPIDETYANEMREILSKIEEQLKTEEIRDLRTWLGSPPPNDVYDDAKDKRLEKTCEWILEREEFLEWHEPSSSSKLLWIRGPAGFGKTILCGRIVQEVENTSPGPAASFFLSSKFEGRDEPFSIIRSWLTTLMMRSKDAYDIVRASRISQHEQKATQAQILALFGSLLMQVSDCTLVLDGLDECTSVPGADVESIPRFLDALRKAVSKTNTRLLITSRGNRVIQQGLCLFPGYSEYDITTEDVATDLMAYSSQIVSTRLSNKDESTRLFIANKMKDRCEGQFQWIKLQERSLRKGRNRKQLEREIDNTPSGLDSLYDREWMRIESMEAADKERALCLLRWIVFATKPLNVLEISEAVLITDECEELPADEMPDEFDDDYVESMILNLCGSLLETRHPSKNEVQTIGAIHDDYMRDERQAAIDKDSVGFQEIHLTHFSVKEYLLSTNLFPLPSPVSNENLRVSNEHLGNTCLAKSCLRYMSFPGAWENWQEDRPATRLLLYAAESWPIHYKRAQAADADLQSAIINLFEGRTRNFEAWRDWHGLKLFDLPDRRARKVHPFHIAISLGLEDVVEVLIRKSKQTIDIRCNSNAAALHFLCFSQNKSLAELLINNGAELDPVVGGRVTPLSLALAWGNIEIAAVLLARGASVTLADDSGQTPLHIVAEQGNVDLARQILDRGASLCAKARDGYTPLLYAAREGHYDVAKLFLERGANYLDSIDGHTTVGLAAWYNHISVVRVLLDQGADIEGTSQGPSLLSIAASRGHIELADLFLDRGAVVDGLCFGTTGHTPLYLAFSGGNYAIAETLMRRGADITVLSKGLKIPLYQAAVDGRRDVVALLLQEDADGGKDAFAALKIAMINNQLGAVETLFKAVRFDKTTTLHIAARKGRLRVIEVLLNAGADPMAKDSTGRIALSYAAEYGQASTVDLLSGNDYSLTCIDTCHRMPIHYACAGGHLDVVSLILSRLLETESTIDARDRWGSTPLSIAARQGHVEIVKLLLATELVDKNSSDDLGRTVEWWARQRGHSEILTLITGMENGQAHEKQKDESLNQSATLTTRLPNSWRTSLSLYIPDFRLVLPPIWYSLPATMHNHDKKTPSTEWSELFSSNPSYEPTSYKALDNLTSNDKLAFLHHEFWHEIREWTRNDTTEMTRIVHPDLTGSGGIFIGGMNHALNETILEENNIQAVISIHPKDSLAWDKNDTTSGLQRFFTSNNVVKYPLIIPLEDSANSDLISCFDETNAFIKKHTKEGRNILIHCKSGRSRSVAVLIAYLQQKFYTEKAIASLEKEEAQEQMRLHREDVTEAIRKQRLPVVIIMERFAELLELYDLQLIGALPAFEPAKSVTHQSTAIESSKKPEPAANQVNQGSKIVQTKGGAAVLKICVAAVFFKNNQKPTEAVVHQFFEINEAYFYELEGLEYKGRSTQNWSALCKVAARLRDVPMEQLETIQPLTRKLREARIEAIANDAAMREVDAGWTIRIAVRSFARNDAAGAGVAIQISRLGFEHILEIGGAASIAQSLKGIKLGGAITIIGVLTSSDKQPALMEALNHLCIVHGILIGSKVQFEEMNRAIDLTK</sequence>
<evidence type="ECO:0000259" key="5">
    <source>
        <dbReference type="PROSITE" id="PS50056"/>
    </source>
</evidence>
<feature type="domain" description="NACHT" evidence="6">
    <location>
        <begin position="237"/>
        <end position="380"/>
    </location>
</feature>
<dbReference type="GO" id="GO:0005737">
    <property type="term" value="C:cytoplasm"/>
    <property type="evidence" value="ECO:0007669"/>
    <property type="project" value="TreeGrafter"/>
</dbReference>
<evidence type="ECO:0000256" key="2">
    <source>
        <dbReference type="ARBA" id="ARBA00023043"/>
    </source>
</evidence>
<dbReference type="InterPro" id="IPR007111">
    <property type="entry name" value="NACHT_NTPase"/>
</dbReference>
<dbReference type="PANTHER" id="PTHR24198:SF165">
    <property type="entry name" value="ANKYRIN REPEAT-CONTAINING PROTEIN-RELATED"/>
    <property type="match status" value="1"/>
</dbReference>
<dbReference type="Pfam" id="PF00023">
    <property type="entry name" value="Ank"/>
    <property type="match status" value="1"/>
</dbReference>
<dbReference type="PANTHER" id="PTHR24198">
    <property type="entry name" value="ANKYRIN REPEAT AND PROTEIN KINASE DOMAIN-CONTAINING PROTEIN"/>
    <property type="match status" value="1"/>
</dbReference>
<dbReference type="SUPFAM" id="SSF52799">
    <property type="entry name" value="(Phosphotyrosine protein) phosphatases II"/>
    <property type="match status" value="1"/>
</dbReference>
<evidence type="ECO:0000313" key="7">
    <source>
        <dbReference type="EMBL" id="RBR26449.1"/>
    </source>
</evidence>
<dbReference type="Gene3D" id="3.40.50.300">
    <property type="entry name" value="P-loop containing nucleotide triphosphate hydrolases"/>
    <property type="match status" value="1"/>
</dbReference>
<dbReference type="InterPro" id="IPR000340">
    <property type="entry name" value="Dual-sp_phosphatase_cat-dom"/>
</dbReference>
<comment type="caution">
    <text evidence="7">The sequence shown here is derived from an EMBL/GenBank/DDBJ whole genome shotgun (WGS) entry which is preliminary data.</text>
</comment>
<gene>
    <name evidence="7" type="ORF">FIESC28_00743</name>
</gene>
<dbReference type="SUPFAM" id="SSF52540">
    <property type="entry name" value="P-loop containing nucleoside triphosphate hydrolases"/>
    <property type="match status" value="1"/>
</dbReference>
<feature type="coiled-coil region" evidence="4">
    <location>
        <begin position="1443"/>
        <end position="1470"/>
    </location>
</feature>
<feature type="repeat" description="ANK" evidence="3">
    <location>
        <begin position="913"/>
        <end position="941"/>
    </location>
</feature>
<dbReference type="PRINTS" id="PR01415">
    <property type="entry name" value="ANKYRIN"/>
</dbReference>
<feature type="repeat" description="ANK" evidence="3">
    <location>
        <begin position="1141"/>
        <end position="1162"/>
    </location>
</feature>
<dbReference type="PROSITE" id="PS50837">
    <property type="entry name" value="NACHT"/>
    <property type="match status" value="1"/>
</dbReference>
<dbReference type="PROSITE" id="PS50297">
    <property type="entry name" value="ANK_REP_REGION"/>
    <property type="match status" value="8"/>
</dbReference>
<dbReference type="CDD" id="cd14498">
    <property type="entry name" value="DSP"/>
    <property type="match status" value="1"/>
</dbReference>
<dbReference type="GeneID" id="41990190"/>
<keyword evidence="2 3" id="KW-0040">ANK repeat</keyword>
<dbReference type="InterPro" id="IPR000387">
    <property type="entry name" value="Tyr_Pase_dom"/>
</dbReference>
<dbReference type="Pfam" id="PF00782">
    <property type="entry name" value="DSPc"/>
    <property type="match status" value="1"/>
</dbReference>
<evidence type="ECO:0000256" key="3">
    <source>
        <dbReference type="PROSITE-ProRule" id="PRU00023"/>
    </source>
</evidence>
<dbReference type="Gene3D" id="1.20.120.1020">
    <property type="entry name" value="Prion-inhibition and propagation, HeLo domain"/>
    <property type="match status" value="1"/>
</dbReference>
<dbReference type="InterPro" id="IPR038305">
    <property type="entry name" value="HeLo_sf"/>
</dbReference>